<sequence length="185" mass="20427">MNFFNSRPKLDSSSCSKDLHYTARAMDSAKSRGKVVEAYDPSAKKEKNCLIKPITRQNLLYHYVPLLGTASYTVLSISVLNPSLRYSYLPKRDVTNILLATALFGTGCYLYSRPHIKDTSKNGRYGFSALGSVMFNFSSVLLWAILRSVLPENVAICSAAGLASSYVLVQGATNYIQFVDNKSSI</sequence>
<comment type="caution">
    <text evidence="3">The sequence shown here is derived from an EMBL/GenBank/DDBJ whole genome shotgun (WGS) entry which is preliminary data.</text>
</comment>
<keyword evidence="1" id="KW-0472">Membrane</keyword>
<dbReference type="Proteomes" id="UP001372834">
    <property type="component" value="Unassembled WGS sequence"/>
</dbReference>
<keyword evidence="4" id="KW-1185">Reference proteome</keyword>
<dbReference type="PANTHER" id="PTHR38640:SF1">
    <property type="entry name" value="GEO09659P1"/>
    <property type="match status" value="1"/>
</dbReference>
<proteinExistence type="predicted"/>
<keyword evidence="1" id="KW-0812">Transmembrane</keyword>
<feature type="transmembrane region" description="Helical" evidence="1">
    <location>
        <begin position="94"/>
        <end position="112"/>
    </location>
</feature>
<dbReference type="AlphaFoldDB" id="A0AAN8S7G0"/>
<evidence type="ECO:0000313" key="3">
    <source>
        <dbReference type="EMBL" id="KAK6638507.1"/>
    </source>
</evidence>
<reference evidence="3 5" key="1">
    <citation type="submission" date="2023-10" db="EMBL/GenBank/DDBJ databases">
        <title>Genomes of two closely related lineages of the louse Polyplax serrata with different host specificities.</title>
        <authorList>
            <person name="Martinu J."/>
            <person name="Tarabai H."/>
            <person name="Stefka J."/>
            <person name="Hypsa V."/>
        </authorList>
    </citation>
    <scope>NUCLEOTIDE SEQUENCE [LARGE SCALE GENOMIC DNA]</scope>
    <source>
        <strain evidence="2">98ZLc_SE</strain>
        <strain evidence="3">HR10_N</strain>
    </source>
</reference>
<evidence type="ECO:0000256" key="1">
    <source>
        <dbReference type="SAM" id="Phobius"/>
    </source>
</evidence>
<accession>A0AAN8S7G0</accession>
<dbReference type="EMBL" id="JAWJWF010000047">
    <property type="protein sequence ID" value="KAK6621710.1"/>
    <property type="molecule type" value="Genomic_DNA"/>
</dbReference>
<keyword evidence="1" id="KW-1133">Transmembrane helix</keyword>
<evidence type="ECO:0000313" key="2">
    <source>
        <dbReference type="EMBL" id="KAK6621710.1"/>
    </source>
</evidence>
<gene>
    <name evidence="3" type="ORF">RUM43_006774</name>
    <name evidence="2" type="ORF">RUM44_001517</name>
</gene>
<name>A0AAN8S7G0_POLSC</name>
<evidence type="ECO:0000313" key="4">
    <source>
        <dbReference type="Proteomes" id="UP001359485"/>
    </source>
</evidence>
<dbReference type="Proteomes" id="UP001359485">
    <property type="component" value="Unassembled WGS sequence"/>
</dbReference>
<feature type="transmembrane region" description="Helical" evidence="1">
    <location>
        <begin position="60"/>
        <end position="82"/>
    </location>
</feature>
<feature type="transmembrane region" description="Helical" evidence="1">
    <location>
        <begin position="124"/>
        <end position="146"/>
    </location>
</feature>
<evidence type="ECO:0000313" key="5">
    <source>
        <dbReference type="Proteomes" id="UP001372834"/>
    </source>
</evidence>
<protein>
    <submittedName>
        <fullName evidence="3">Uncharacterized protein</fullName>
    </submittedName>
</protein>
<organism evidence="3 5">
    <name type="scientific">Polyplax serrata</name>
    <name type="common">Common mouse louse</name>
    <dbReference type="NCBI Taxonomy" id="468196"/>
    <lineage>
        <taxon>Eukaryota</taxon>
        <taxon>Metazoa</taxon>
        <taxon>Ecdysozoa</taxon>
        <taxon>Arthropoda</taxon>
        <taxon>Hexapoda</taxon>
        <taxon>Insecta</taxon>
        <taxon>Pterygota</taxon>
        <taxon>Neoptera</taxon>
        <taxon>Paraneoptera</taxon>
        <taxon>Psocodea</taxon>
        <taxon>Troctomorpha</taxon>
        <taxon>Phthiraptera</taxon>
        <taxon>Anoplura</taxon>
        <taxon>Polyplacidae</taxon>
        <taxon>Polyplax</taxon>
    </lineage>
</organism>
<dbReference type="PANTHER" id="PTHR38640">
    <property type="entry name" value="GEO09659P1"/>
    <property type="match status" value="1"/>
</dbReference>
<dbReference type="EMBL" id="JAWJWE010000003">
    <property type="protein sequence ID" value="KAK6638507.1"/>
    <property type="molecule type" value="Genomic_DNA"/>
</dbReference>